<keyword evidence="10" id="KW-1185">Reference proteome</keyword>
<dbReference type="PROSITE" id="PS01124">
    <property type="entry name" value="HTH_ARAC_FAMILY_2"/>
    <property type="match status" value="1"/>
</dbReference>
<evidence type="ECO:0000256" key="3">
    <source>
        <dbReference type="ARBA" id="ARBA00023125"/>
    </source>
</evidence>
<dbReference type="SMART" id="SM00448">
    <property type="entry name" value="REC"/>
    <property type="match status" value="1"/>
</dbReference>
<dbReference type="InterPro" id="IPR020449">
    <property type="entry name" value="Tscrpt_reg_AraC-type_HTH"/>
</dbReference>
<keyword evidence="6" id="KW-0597">Phosphoprotein</keyword>
<dbReference type="Pfam" id="PF12833">
    <property type="entry name" value="HTH_18"/>
    <property type="match status" value="1"/>
</dbReference>
<evidence type="ECO:0000256" key="1">
    <source>
        <dbReference type="ARBA" id="ARBA00018672"/>
    </source>
</evidence>
<evidence type="ECO:0000313" key="10">
    <source>
        <dbReference type="Proteomes" id="UP000190080"/>
    </source>
</evidence>
<dbReference type="PROSITE" id="PS50110">
    <property type="entry name" value="RESPONSE_REGULATORY"/>
    <property type="match status" value="1"/>
</dbReference>
<dbReference type="RefSeq" id="WP_079425638.1">
    <property type="nucleotide sequence ID" value="NZ_MZGV01000032.1"/>
</dbReference>
<dbReference type="InterPro" id="IPR011006">
    <property type="entry name" value="CheY-like_superfamily"/>
</dbReference>
<accession>A0A1V4IKR2</accession>
<comment type="function">
    <text evidence="5">May play the central regulatory role in sporulation. It may be an element of the effector pathway responsible for the activation of sporulation genes in response to nutritional stress. Spo0A may act in concert with spo0H (a sigma factor) to control the expression of some genes that are critical to the sporulation process.</text>
</comment>
<dbReference type="InterPro" id="IPR009057">
    <property type="entry name" value="Homeodomain-like_sf"/>
</dbReference>
<evidence type="ECO:0000256" key="6">
    <source>
        <dbReference type="PROSITE-ProRule" id="PRU00169"/>
    </source>
</evidence>
<dbReference type="GO" id="GO:0000160">
    <property type="term" value="P:phosphorelay signal transduction system"/>
    <property type="evidence" value="ECO:0007669"/>
    <property type="project" value="InterPro"/>
</dbReference>
<dbReference type="Proteomes" id="UP000190080">
    <property type="component" value="Unassembled WGS sequence"/>
</dbReference>
<dbReference type="EMBL" id="MZGV01000032">
    <property type="protein sequence ID" value="OPJ60414.1"/>
    <property type="molecule type" value="Genomic_DNA"/>
</dbReference>
<dbReference type="STRING" id="1450648.CLORY_28670"/>
<evidence type="ECO:0000256" key="4">
    <source>
        <dbReference type="ARBA" id="ARBA00023163"/>
    </source>
</evidence>
<proteinExistence type="predicted"/>
<dbReference type="PRINTS" id="PR00032">
    <property type="entry name" value="HTHARAC"/>
</dbReference>
<dbReference type="InterPro" id="IPR001789">
    <property type="entry name" value="Sig_transdc_resp-reg_receiver"/>
</dbReference>
<keyword evidence="4" id="KW-0804">Transcription</keyword>
<dbReference type="InterPro" id="IPR018060">
    <property type="entry name" value="HTH_AraC"/>
</dbReference>
<sequence length="262" mass="30239">MPNILIVDDQKFERDGVTALIKKFNYDLNISQAENGEKGLECIKNNAVNILFTDIKMPFMDGLELSKKAIEMRPDIKIIIFSGYSEFDYAKKAIALGVIDYILKPINIQEFKYVIEKVINKVLFDEKKVKNNESVNSTLDRANACNCDNNINIDNLNNREIQNVIAYIHDNYSEDICLDSLAEKVYLTPSYLSYVFKKEVGISLIKYITSYRMQKAKELLEKSNMKIVEICKSVGYSNVSYFCQNFKNNYGISPEKYRRKEG</sequence>
<organism evidence="9 10">
    <name type="scientific">Clostridium oryzae</name>
    <dbReference type="NCBI Taxonomy" id="1450648"/>
    <lineage>
        <taxon>Bacteria</taxon>
        <taxon>Bacillati</taxon>
        <taxon>Bacillota</taxon>
        <taxon>Clostridia</taxon>
        <taxon>Eubacteriales</taxon>
        <taxon>Clostridiaceae</taxon>
        <taxon>Clostridium</taxon>
    </lineage>
</organism>
<dbReference type="PANTHER" id="PTHR43280">
    <property type="entry name" value="ARAC-FAMILY TRANSCRIPTIONAL REGULATOR"/>
    <property type="match status" value="1"/>
</dbReference>
<dbReference type="PANTHER" id="PTHR43280:SF2">
    <property type="entry name" value="HTH-TYPE TRANSCRIPTIONAL REGULATOR EXSA"/>
    <property type="match status" value="1"/>
</dbReference>
<protein>
    <recommendedName>
        <fullName evidence="1">Stage 0 sporulation protein A homolog</fullName>
    </recommendedName>
</protein>
<evidence type="ECO:0000259" key="7">
    <source>
        <dbReference type="PROSITE" id="PS01124"/>
    </source>
</evidence>
<feature type="modified residue" description="4-aspartylphosphate" evidence="6">
    <location>
        <position position="54"/>
    </location>
</feature>
<keyword evidence="3" id="KW-0238">DNA-binding</keyword>
<evidence type="ECO:0000259" key="8">
    <source>
        <dbReference type="PROSITE" id="PS50110"/>
    </source>
</evidence>
<dbReference type="CDD" id="cd17536">
    <property type="entry name" value="REC_YesN-like"/>
    <property type="match status" value="1"/>
</dbReference>
<reference evidence="9 10" key="1">
    <citation type="submission" date="2017-03" db="EMBL/GenBank/DDBJ databases">
        <title>Genome sequence of Clostridium oryzae DSM 28571.</title>
        <authorList>
            <person name="Poehlein A."/>
            <person name="Daniel R."/>
        </authorList>
    </citation>
    <scope>NUCLEOTIDE SEQUENCE [LARGE SCALE GENOMIC DNA]</scope>
    <source>
        <strain evidence="9 10">DSM 28571</strain>
    </source>
</reference>
<dbReference type="SUPFAM" id="SSF52172">
    <property type="entry name" value="CheY-like"/>
    <property type="match status" value="1"/>
</dbReference>
<dbReference type="OrthoDB" id="324626at2"/>
<dbReference type="Gene3D" id="1.10.10.60">
    <property type="entry name" value="Homeodomain-like"/>
    <property type="match status" value="2"/>
</dbReference>
<dbReference type="GO" id="GO:0003700">
    <property type="term" value="F:DNA-binding transcription factor activity"/>
    <property type="evidence" value="ECO:0007669"/>
    <property type="project" value="InterPro"/>
</dbReference>
<evidence type="ECO:0000313" key="9">
    <source>
        <dbReference type="EMBL" id="OPJ60414.1"/>
    </source>
</evidence>
<keyword evidence="2" id="KW-0805">Transcription regulation</keyword>
<evidence type="ECO:0000256" key="2">
    <source>
        <dbReference type="ARBA" id="ARBA00023015"/>
    </source>
</evidence>
<dbReference type="Gene3D" id="3.40.50.2300">
    <property type="match status" value="1"/>
</dbReference>
<evidence type="ECO:0000256" key="5">
    <source>
        <dbReference type="ARBA" id="ARBA00024867"/>
    </source>
</evidence>
<gene>
    <name evidence="9" type="ORF">CLORY_28670</name>
</gene>
<dbReference type="SMART" id="SM00342">
    <property type="entry name" value="HTH_ARAC"/>
    <property type="match status" value="1"/>
</dbReference>
<name>A0A1V4IKR2_9CLOT</name>
<dbReference type="SUPFAM" id="SSF46689">
    <property type="entry name" value="Homeodomain-like"/>
    <property type="match status" value="2"/>
</dbReference>
<dbReference type="GO" id="GO:0043565">
    <property type="term" value="F:sequence-specific DNA binding"/>
    <property type="evidence" value="ECO:0007669"/>
    <property type="project" value="InterPro"/>
</dbReference>
<feature type="domain" description="HTH araC/xylS-type" evidence="7">
    <location>
        <begin position="162"/>
        <end position="260"/>
    </location>
</feature>
<feature type="domain" description="Response regulatory" evidence="8">
    <location>
        <begin position="3"/>
        <end position="119"/>
    </location>
</feature>
<dbReference type="AlphaFoldDB" id="A0A1V4IKR2"/>
<comment type="caution">
    <text evidence="9">The sequence shown here is derived from an EMBL/GenBank/DDBJ whole genome shotgun (WGS) entry which is preliminary data.</text>
</comment>
<dbReference type="Pfam" id="PF00072">
    <property type="entry name" value="Response_reg"/>
    <property type="match status" value="1"/>
</dbReference>